<reference evidence="1 2" key="1">
    <citation type="journal article" date="2021" name="Hortic Res">
        <title>High-quality reference genome and annotation aids understanding of berry development for evergreen blueberry (Vaccinium darrowii).</title>
        <authorList>
            <person name="Yu J."/>
            <person name="Hulse-Kemp A.M."/>
            <person name="Babiker E."/>
            <person name="Staton M."/>
        </authorList>
    </citation>
    <scope>NUCLEOTIDE SEQUENCE [LARGE SCALE GENOMIC DNA]</scope>
    <source>
        <strain evidence="2">cv. NJ 8807/NJ 8810</strain>
        <tissue evidence="1">Young leaf</tissue>
    </source>
</reference>
<evidence type="ECO:0000313" key="2">
    <source>
        <dbReference type="Proteomes" id="UP000828048"/>
    </source>
</evidence>
<organism evidence="1 2">
    <name type="scientific">Vaccinium darrowii</name>
    <dbReference type="NCBI Taxonomy" id="229202"/>
    <lineage>
        <taxon>Eukaryota</taxon>
        <taxon>Viridiplantae</taxon>
        <taxon>Streptophyta</taxon>
        <taxon>Embryophyta</taxon>
        <taxon>Tracheophyta</taxon>
        <taxon>Spermatophyta</taxon>
        <taxon>Magnoliopsida</taxon>
        <taxon>eudicotyledons</taxon>
        <taxon>Gunneridae</taxon>
        <taxon>Pentapetalae</taxon>
        <taxon>asterids</taxon>
        <taxon>Ericales</taxon>
        <taxon>Ericaceae</taxon>
        <taxon>Vaccinioideae</taxon>
        <taxon>Vaccinieae</taxon>
        <taxon>Vaccinium</taxon>
    </lineage>
</organism>
<protein>
    <submittedName>
        <fullName evidence="1">Uncharacterized protein</fullName>
    </submittedName>
</protein>
<keyword evidence="2" id="KW-1185">Reference proteome</keyword>
<accession>A0ACB7Z8D3</accession>
<gene>
    <name evidence="1" type="ORF">Vadar_000913</name>
</gene>
<comment type="caution">
    <text evidence="1">The sequence shown here is derived from an EMBL/GenBank/DDBJ whole genome shotgun (WGS) entry which is preliminary data.</text>
</comment>
<dbReference type="EMBL" id="CM037162">
    <property type="protein sequence ID" value="KAH7862163.1"/>
    <property type="molecule type" value="Genomic_DNA"/>
</dbReference>
<name>A0ACB7Z8D3_9ERIC</name>
<dbReference type="Proteomes" id="UP000828048">
    <property type="component" value="Chromosome 12"/>
</dbReference>
<evidence type="ECO:0000313" key="1">
    <source>
        <dbReference type="EMBL" id="KAH7862163.1"/>
    </source>
</evidence>
<sequence length="313" mass="34454">MQDSESAFDDDGDYDYRPGHPHNLSRVVCTNNSAVYGCDDEGDSVGGGNYFNVDDGCCDTISTHMSQLSMESFTYGDADEHEEFSDDERESKEISGREVSSNSDQESLGDCYSLPATPPRPRSRNHGVGLDQVLQLQPEKHKEYFTSKNKAKLRMNTTRRDRYRLERTSFGAHDKKKVVAAEDEAMIDSSGEEGSGDLVGSSVVIRMRPRGGRRSLCMDLDEVKACRDLGFDLEHDHCTTLHHSSSSVAVMPTTTTTSLSISENANLDTSSGTNSPITKWRISSPGDDPREVKARLRVWAQAVALASTSSNCC</sequence>
<proteinExistence type="predicted"/>